<dbReference type="EMBL" id="GG666486">
    <property type="protein sequence ID" value="EEN64663.1"/>
    <property type="molecule type" value="Genomic_DNA"/>
</dbReference>
<evidence type="ECO:0000256" key="2">
    <source>
        <dbReference type="SAM" id="SignalP"/>
    </source>
</evidence>
<dbReference type="InParanoid" id="C3Y4K6"/>
<feature type="signal peptide" evidence="2">
    <location>
        <begin position="1"/>
        <end position="21"/>
    </location>
</feature>
<evidence type="ECO:0000256" key="1">
    <source>
        <dbReference type="SAM" id="MobiDB-lite"/>
    </source>
</evidence>
<protein>
    <submittedName>
        <fullName evidence="3">Uncharacterized protein</fullName>
    </submittedName>
</protein>
<sequence>MAPRFSYAVTFLVTFVFLCSGQSVYRPPTGERCAPCNQVLGVGTDEGLKSELDRMKIVVKQLSRKIADWLKALAVETGLASTAADGAPNGTPGASAGSLSVTEQRGRRRGRSYESAYVHQR</sequence>
<organism>
    <name type="scientific">Branchiostoma floridae</name>
    <name type="common">Florida lancelet</name>
    <name type="synonym">Amphioxus</name>
    <dbReference type="NCBI Taxonomy" id="7739"/>
    <lineage>
        <taxon>Eukaryota</taxon>
        <taxon>Metazoa</taxon>
        <taxon>Chordata</taxon>
        <taxon>Cephalochordata</taxon>
        <taxon>Leptocardii</taxon>
        <taxon>Amphioxiformes</taxon>
        <taxon>Branchiostomatidae</taxon>
        <taxon>Branchiostoma</taxon>
    </lineage>
</organism>
<keyword evidence="2" id="KW-0732">Signal</keyword>
<feature type="region of interest" description="Disordered" evidence="1">
    <location>
        <begin position="82"/>
        <end position="121"/>
    </location>
</feature>
<proteinExistence type="predicted"/>
<feature type="chain" id="PRO_5002935182" evidence="2">
    <location>
        <begin position="22"/>
        <end position="121"/>
    </location>
</feature>
<evidence type="ECO:0000313" key="3">
    <source>
        <dbReference type="EMBL" id="EEN64663.1"/>
    </source>
</evidence>
<gene>
    <name evidence="3" type="ORF">BRAFLDRAFT_73877</name>
</gene>
<reference evidence="3" key="1">
    <citation type="journal article" date="2008" name="Nature">
        <title>The amphioxus genome and the evolution of the chordate karyotype.</title>
        <authorList>
            <consortium name="US DOE Joint Genome Institute (JGI-PGF)"/>
            <person name="Putnam N.H."/>
            <person name="Butts T."/>
            <person name="Ferrier D.E.K."/>
            <person name="Furlong R.F."/>
            <person name="Hellsten U."/>
            <person name="Kawashima T."/>
            <person name="Robinson-Rechavi M."/>
            <person name="Shoguchi E."/>
            <person name="Terry A."/>
            <person name="Yu J.-K."/>
            <person name="Benito-Gutierrez E.L."/>
            <person name="Dubchak I."/>
            <person name="Garcia-Fernandez J."/>
            <person name="Gibson-Brown J.J."/>
            <person name="Grigoriev I.V."/>
            <person name="Horton A.C."/>
            <person name="de Jong P.J."/>
            <person name="Jurka J."/>
            <person name="Kapitonov V.V."/>
            <person name="Kohara Y."/>
            <person name="Kuroki Y."/>
            <person name="Lindquist E."/>
            <person name="Lucas S."/>
            <person name="Osoegawa K."/>
            <person name="Pennacchio L.A."/>
            <person name="Salamov A.A."/>
            <person name="Satou Y."/>
            <person name="Sauka-Spengler T."/>
            <person name="Schmutz J."/>
            <person name="Shin-I T."/>
            <person name="Toyoda A."/>
            <person name="Bronner-Fraser M."/>
            <person name="Fujiyama A."/>
            <person name="Holland L.Z."/>
            <person name="Holland P.W.H."/>
            <person name="Satoh N."/>
            <person name="Rokhsar D.S."/>
        </authorList>
    </citation>
    <scope>NUCLEOTIDE SEQUENCE [LARGE SCALE GENOMIC DNA]</scope>
    <source>
        <strain evidence="3">S238N-H82</strain>
        <tissue evidence="3">Testes</tissue>
    </source>
</reference>
<name>C3Y4K6_BRAFL</name>
<dbReference type="AlphaFoldDB" id="C3Y4K6"/>
<accession>C3Y4K6</accession>